<name>A0A4R9B1U2_9MICO</name>
<reference evidence="13 14" key="1">
    <citation type="submission" date="2019-03" db="EMBL/GenBank/DDBJ databases">
        <title>Genomics of glacier-inhabiting Cryobacterium strains.</title>
        <authorList>
            <person name="Liu Q."/>
            <person name="Xin Y.-H."/>
        </authorList>
    </citation>
    <scope>NUCLEOTIDE SEQUENCE [LARGE SCALE GENOMIC DNA]</scope>
    <source>
        <strain evidence="13 14">Hh4</strain>
    </source>
</reference>
<comment type="subcellular location">
    <subcellularLocation>
        <location evidence="1 9">Bacterial flagellum basal body</location>
    </subcellularLocation>
    <subcellularLocation>
        <location evidence="2">Cell membrane</location>
        <topology evidence="2">Multi-pass membrane protein</topology>
    </subcellularLocation>
</comment>
<evidence type="ECO:0000259" key="12">
    <source>
        <dbReference type="Pfam" id="PF08345"/>
    </source>
</evidence>
<evidence type="ECO:0000313" key="14">
    <source>
        <dbReference type="Proteomes" id="UP000298313"/>
    </source>
</evidence>
<dbReference type="InterPro" id="IPR013556">
    <property type="entry name" value="Flag_M-ring_C"/>
</dbReference>
<evidence type="ECO:0000256" key="2">
    <source>
        <dbReference type="ARBA" id="ARBA00004651"/>
    </source>
</evidence>
<dbReference type="Pfam" id="PF01514">
    <property type="entry name" value="YscJ_FliF"/>
    <property type="match status" value="1"/>
</dbReference>
<keyword evidence="6 10" id="KW-1133">Transmembrane helix</keyword>
<feature type="domain" description="Flagellar M-ring C-terminal" evidence="12">
    <location>
        <begin position="249"/>
        <end position="398"/>
    </location>
</feature>
<evidence type="ECO:0000256" key="9">
    <source>
        <dbReference type="PIRNR" id="PIRNR004862"/>
    </source>
</evidence>
<dbReference type="Pfam" id="PF08345">
    <property type="entry name" value="YscJ_FliF_C"/>
    <property type="match status" value="1"/>
</dbReference>
<evidence type="ECO:0000256" key="3">
    <source>
        <dbReference type="ARBA" id="ARBA00007971"/>
    </source>
</evidence>
<dbReference type="InterPro" id="IPR006182">
    <property type="entry name" value="FliF_N_dom"/>
</dbReference>
<evidence type="ECO:0000256" key="6">
    <source>
        <dbReference type="ARBA" id="ARBA00022989"/>
    </source>
</evidence>
<dbReference type="PANTHER" id="PTHR30046:SF0">
    <property type="entry name" value="FLAGELLAR M-RING PROTEIN"/>
    <property type="match status" value="1"/>
</dbReference>
<comment type="function">
    <text evidence="9">The M ring may be actively involved in energy transduction.</text>
</comment>
<dbReference type="PANTHER" id="PTHR30046">
    <property type="entry name" value="FLAGELLAR M-RING PROTEIN"/>
    <property type="match status" value="1"/>
</dbReference>
<dbReference type="PRINTS" id="PR01009">
    <property type="entry name" value="FLGMRINGFLIF"/>
</dbReference>
<dbReference type="InterPro" id="IPR045851">
    <property type="entry name" value="AMP-bd_C_sf"/>
</dbReference>
<dbReference type="EMBL" id="SOHH01000095">
    <property type="protein sequence ID" value="TFD73990.1"/>
    <property type="molecule type" value="Genomic_DNA"/>
</dbReference>
<comment type="similarity">
    <text evidence="3 9">Belongs to the FliF family.</text>
</comment>
<keyword evidence="8 9" id="KW-0975">Bacterial flagellum</keyword>
<dbReference type="GO" id="GO:0003774">
    <property type="term" value="F:cytoskeletal motor activity"/>
    <property type="evidence" value="ECO:0007669"/>
    <property type="project" value="InterPro"/>
</dbReference>
<evidence type="ECO:0000256" key="7">
    <source>
        <dbReference type="ARBA" id="ARBA00023136"/>
    </source>
</evidence>
<sequence length="546" mass="56175">MPRPITSAFQNISRSIREFTVAQRTVAIIGVAVLALGIAALTMWATKPAYTPLFSGLSGSDANTIVDQLRTDNVPYELSDGGATIMVPQENVYDERLKSAAAGLPSSSTGGYSLLDKMGVTASEFQQSITYKRALEGELANTVQAMKGVKTASVRLAIPKDTVFASEKTDPTASVFVETQTGVTLNSDQVQAIVHLTSASIDGMKPTDVAVIDAKGVVLSAVGVGATGSADQQAGDYEQRVRGAVQAMLDKVVGPGNATVVVAADMSTQSAQRVEESFTTPTDAPALNEAVKTETYTGSGAGGAAAGVLGPDNIAVPSGTGTDGSFTSADTTKNNAVNKVTETRTIPAGQINRQTVSVAVNADAVGNLNVADVTSLVSSAAGIDAKRGDAVTVEVVSFNASGATDAATALKAADASAAADRFSEILRIGIITAGIVITFVLGLILYARRSRRQSREAIEIDELVEARPVLAAANVPFGITAQNSPIMIDPTPTVAYGVSGMSGVGGGTAASGEADRMRVEIDSLAQRDPARTAEFLRGLMDDRQPA</sequence>
<dbReference type="NCBIfam" id="TIGR00206">
    <property type="entry name" value="fliF"/>
    <property type="match status" value="1"/>
</dbReference>
<keyword evidence="13" id="KW-0966">Cell projection</keyword>
<feature type="transmembrane region" description="Helical" evidence="10">
    <location>
        <begin position="425"/>
        <end position="446"/>
    </location>
</feature>
<dbReference type="InterPro" id="IPR043427">
    <property type="entry name" value="YscJ/FliF"/>
</dbReference>
<accession>A0A4R9B1U2</accession>
<dbReference type="InterPro" id="IPR000067">
    <property type="entry name" value="FlgMring_FliF"/>
</dbReference>
<dbReference type="RefSeq" id="WP_134524662.1">
    <property type="nucleotide sequence ID" value="NZ_SOHH01000095.1"/>
</dbReference>
<evidence type="ECO:0000259" key="11">
    <source>
        <dbReference type="Pfam" id="PF01514"/>
    </source>
</evidence>
<dbReference type="OrthoDB" id="9807026at2"/>
<dbReference type="GO" id="GO:0071973">
    <property type="term" value="P:bacterial-type flagellum-dependent cell motility"/>
    <property type="evidence" value="ECO:0007669"/>
    <property type="project" value="InterPro"/>
</dbReference>
<feature type="transmembrane region" description="Helical" evidence="10">
    <location>
        <begin position="21"/>
        <end position="45"/>
    </location>
</feature>
<keyword evidence="4" id="KW-1003">Cell membrane</keyword>
<keyword evidence="13" id="KW-0282">Flagellum</keyword>
<evidence type="ECO:0000256" key="8">
    <source>
        <dbReference type="ARBA" id="ARBA00023143"/>
    </source>
</evidence>
<evidence type="ECO:0000256" key="4">
    <source>
        <dbReference type="ARBA" id="ARBA00022475"/>
    </source>
</evidence>
<comment type="caution">
    <text evidence="13">The sequence shown here is derived from an EMBL/GenBank/DDBJ whole genome shotgun (WGS) entry which is preliminary data.</text>
</comment>
<dbReference type="PIRSF" id="PIRSF004862">
    <property type="entry name" value="FliF"/>
    <property type="match status" value="1"/>
</dbReference>
<feature type="domain" description="Flagellar M-ring N-terminal" evidence="11">
    <location>
        <begin position="46"/>
        <end position="220"/>
    </location>
</feature>
<proteinExistence type="inferred from homology"/>
<keyword evidence="5 10" id="KW-0812">Transmembrane</keyword>
<organism evidence="13 14">
    <name type="scientific">Cryobacterium fucosi</name>
    <dbReference type="NCBI Taxonomy" id="1259157"/>
    <lineage>
        <taxon>Bacteria</taxon>
        <taxon>Bacillati</taxon>
        <taxon>Actinomycetota</taxon>
        <taxon>Actinomycetes</taxon>
        <taxon>Micrococcales</taxon>
        <taxon>Microbacteriaceae</taxon>
        <taxon>Cryobacterium</taxon>
    </lineage>
</organism>
<dbReference type="GO" id="GO:0005886">
    <property type="term" value="C:plasma membrane"/>
    <property type="evidence" value="ECO:0007669"/>
    <property type="project" value="UniProtKB-SubCell"/>
</dbReference>
<dbReference type="Gene3D" id="3.30.300.30">
    <property type="match status" value="1"/>
</dbReference>
<keyword evidence="7 10" id="KW-0472">Membrane</keyword>
<gene>
    <name evidence="13" type="primary">fliF</name>
    <name evidence="13" type="ORF">E3T48_14115</name>
</gene>
<evidence type="ECO:0000256" key="10">
    <source>
        <dbReference type="SAM" id="Phobius"/>
    </source>
</evidence>
<dbReference type="GO" id="GO:0009431">
    <property type="term" value="C:bacterial-type flagellum basal body, MS ring"/>
    <property type="evidence" value="ECO:0007669"/>
    <property type="project" value="InterPro"/>
</dbReference>
<evidence type="ECO:0000313" key="13">
    <source>
        <dbReference type="EMBL" id="TFD73990.1"/>
    </source>
</evidence>
<keyword evidence="13" id="KW-0969">Cilium</keyword>
<dbReference type="AlphaFoldDB" id="A0A4R9B1U2"/>
<evidence type="ECO:0000256" key="1">
    <source>
        <dbReference type="ARBA" id="ARBA00004117"/>
    </source>
</evidence>
<dbReference type="Proteomes" id="UP000298313">
    <property type="component" value="Unassembled WGS sequence"/>
</dbReference>
<protein>
    <recommendedName>
        <fullName evidence="9">Flagellar M-ring protein</fullName>
    </recommendedName>
</protein>
<evidence type="ECO:0000256" key="5">
    <source>
        <dbReference type="ARBA" id="ARBA00022692"/>
    </source>
</evidence>
<keyword evidence="14" id="KW-1185">Reference proteome</keyword>